<accession>A0A672S9R9</accession>
<gene>
    <name evidence="5" type="primary">LOC107586162</name>
</gene>
<comment type="similarity">
    <text evidence="2">Belongs to the arrestin family.</text>
</comment>
<dbReference type="InterPro" id="IPR014756">
    <property type="entry name" value="Ig_E-set"/>
</dbReference>
<dbReference type="Gene3D" id="2.60.40.640">
    <property type="match status" value="1"/>
</dbReference>
<dbReference type="SMART" id="SM01017">
    <property type="entry name" value="Arrestin_C"/>
    <property type="match status" value="1"/>
</dbReference>
<evidence type="ECO:0000313" key="5">
    <source>
        <dbReference type="Ensembl" id="ENSSGRP00000098550.1"/>
    </source>
</evidence>
<dbReference type="InterPro" id="IPR011022">
    <property type="entry name" value="Arrestin_C-like"/>
</dbReference>
<dbReference type="Gene3D" id="2.60.40.840">
    <property type="match status" value="1"/>
</dbReference>
<dbReference type="GO" id="GO:0007399">
    <property type="term" value="P:nervous system development"/>
    <property type="evidence" value="ECO:0007669"/>
    <property type="project" value="UniProtKB-ARBA"/>
</dbReference>
<dbReference type="GO" id="GO:0007165">
    <property type="term" value="P:signal transduction"/>
    <property type="evidence" value="ECO:0007669"/>
    <property type="project" value="InterPro"/>
</dbReference>
<evidence type="ECO:0000256" key="1">
    <source>
        <dbReference type="ARBA" id="ARBA00004496"/>
    </source>
</evidence>
<dbReference type="InterPro" id="IPR014753">
    <property type="entry name" value="Arrestin_N"/>
</dbReference>
<organism evidence="5 6">
    <name type="scientific">Sinocyclocheilus grahami</name>
    <name type="common">Dianchi golden-line fish</name>
    <name type="synonym">Barbus grahami</name>
    <dbReference type="NCBI Taxonomy" id="75366"/>
    <lineage>
        <taxon>Eukaryota</taxon>
        <taxon>Metazoa</taxon>
        <taxon>Chordata</taxon>
        <taxon>Craniata</taxon>
        <taxon>Vertebrata</taxon>
        <taxon>Euteleostomi</taxon>
        <taxon>Actinopterygii</taxon>
        <taxon>Neopterygii</taxon>
        <taxon>Teleostei</taxon>
        <taxon>Ostariophysi</taxon>
        <taxon>Cypriniformes</taxon>
        <taxon>Cyprinidae</taxon>
        <taxon>Cyprininae</taxon>
        <taxon>Sinocyclocheilus</taxon>
    </lineage>
</organism>
<dbReference type="GO" id="GO:0031701">
    <property type="term" value="F:angiotensin receptor binding"/>
    <property type="evidence" value="ECO:0007669"/>
    <property type="project" value="TreeGrafter"/>
</dbReference>
<dbReference type="PANTHER" id="PTHR11792">
    <property type="entry name" value="ARRESTIN"/>
    <property type="match status" value="1"/>
</dbReference>
<reference evidence="5" key="1">
    <citation type="submission" date="2025-08" db="UniProtKB">
        <authorList>
            <consortium name="Ensembl"/>
        </authorList>
    </citation>
    <scope>IDENTIFICATION</scope>
</reference>
<dbReference type="FunFam" id="2.60.40.640:FF:000003">
    <property type="entry name" value="beta-arrestin-1 isoform X1"/>
    <property type="match status" value="1"/>
</dbReference>
<keyword evidence="6" id="KW-1185">Reference proteome</keyword>
<comment type="subcellular location">
    <subcellularLocation>
        <location evidence="1">Cytoplasm</location>
    </subcellularLocation>
</comment>
<dbReference type="AlphaFoldDB" id="A0A672S9R9"/>
<dbReference type="InterPro" id="IPR011021">
    <property type="entry name" value="Arrestin-like_N"/>
</dbReference>
<dbReference type="PROSITE" id="PS00295">
    <property type="entry name" value="ARRESTINS"/>
    <property type="match status" value="1"/>
</dbReference>
<feature type="domain" description="Arrestin C-terminal-like" evidence="4">
    <location>
        <begin position="176"/>
        <end position="339"/>
    </location>
</feature>
<sequence length="396" mass="44867">MGDKAGTRVFKKTSPNCKLTVYLGKRDFVDHLDHVDPVDGVILVEPEYLKDRKVFVTLTCAFRYGREDLDVLGLSFRKDLYIYTFQAYPPIPEESKPHSRLQERLLKKMGQNAYPFHFTICHPVLHTPCLAFCAKTMEEKNHKRNSVRLVIRKVQYAPEKPGPQPMVEMTRSFLMSDRSLHLEASLDKELYYHGEPISVNVHVTNNSTKTVKRVKISVRQYADICLFSTAQYKCPVAQIEADDQVASSSTFCKVYTLTPTLNNNREKRGLALDGKLKHEDTNLASSTIVKDVSNKEVLGVLVSYRVKVKLVVSRGGLLSSLLERDVSVELPFVLMHPKPTDSTLSHSTSAAPVLDPPIDTNLIEFDTNSFTPDDDIVFEDFARLRLKGIIDKEEDC</sequence>
<evidence type="ECO:0000259" key="4">
    <source>
        <dbReference type="SMART" id="SM01017"/>
    </source>
</evidence>
<dbReference type="PANTHER" id="PTHR11792:SF20">
    <property type="entry name" value="BETA-ARRESTIN-2"/>
    <property type="match status" value="1"/>
</dbReference>
<dbReference type="Proteomes" id="UP000472262">
    <property type="component" value="Unassembled WGS sequence"/>
</dbReference>
<dbReference type="GO" id="GO:0070374">
    <property type="term" value="P:positive regulation of ERK1 and ERK2 cascade"/>
    <property type="evidence" value="ECO:0007669"/>
    <property type="project" value="TreeGrafter"/>
</dbReference>
<protein>
    <submittedName>
        <fullName evidence="5">Arrestin red cell-like</fullName>
    </submittedName>
</protein>
<dbReference type="Pfam" id="PF00339">
    <property type="entry name" value="Arrestin_N"/>
    <property type="match status" value="1"/>
</dbReference>
<dbReference type="Pfam" id="PF02752">
    <property type="entry name" value="Arrestin_C"/>
    <property type="match status" value="1"/>
</dbReference>
<proteinExistence type="inferred from homology"/>
<dbReference type="SUPFAM" id="SSF81296">
    <property type="entry name" value="E set domains"/>
    <property type="match status" value="2"/>
</dbReference>
<evidence type="ECO:0000256" key="2">
    <source>
        <dbReference type="ARBA" id="ARBA00005298"/>
    </source>
</evidence>
<keyword evidence="3" id="KW-0963">Cytoplasm</keyword>
<dbReference type="InterPro" id="IPR000698">
    <property type="entry name" value="Arrestin"/>
</dbReference>
<dbReference type="PRINTS" id="PR00309">
    <property type="entry name" value="ARRESTIN"/>
</dbReference>
<dbReference type="InterPro" id="IPR014752">
    <property type="entry name" value="Arrestin-like_C"/>
</dbReference>
<reference evidence="5" key="2">
    <citation type="submission" date="2025-09" db="UniProtKB">
        <authorList>
            <consortium name="Ensembl"/>
        </authorList>
    </citation>
    <scope>IDENTIFICATION</scope>
</reference>
<dbReference type="GO" id="GO:0005737">
    <property type="term" value="C:cytoplasm"/>
    <property type="evidence" value="ECO:0007669"/>
    <property type="project" value="UniProtKB-SubCell"/>
</dbReference>
<name>A0A672S9R9_SINGR</name>
<dbReference type="GO" id="GO:0002031">
    <property type="term" value="P:G protein-coupled receptor internalization"/>
    <property type="evidence" value="ECO:0007669"/>
    <property type="project" value="TreeGrafter"/>
</dbReference>
<evidence type="ECO:0000256" key="3">
    <source>
        <dbReference type="ARBA" id="ARBA00022490"/>
    </source>
</evidence>
<dbReference type="Ensembl" id="ENSSGRT00000104853.1">
    <property type="protein sequence ID" value="ENSSGRP00000098550.1"/>
    <property type="gene ID" value="ENSSGRG00000048227.1"/>
</dbReference>
<dbReference type="InterPro" id="IPR017864">
    <property type="entry name" value="Arrestin_CS"/>
</dbReference>
<evidence type="ECO:0000313" key="6">
    <source>
        <dbReference type="Proteomes" id="UP000472262"/>
    </source>
</evidence>